<evidence type="ECO:0000313" key="1">
    <source>
        <dbReference type="EMBL" id="KAF5729353.1"/>
    </source>
</evidence>
<dbReference type="EMBL" id="JAAARO010000021">
    <property type="protein sequence ID" value="KAF5729353.1"/>
    <property type="molecule type" value="Genomic_DNA"/>
</dbReference>
<dbReference type="Proteomes" id="UP000593562">
    <property type="component" value="Unassembled WGS sequence"/>
</dbReference>
<accession>A0A7J7C5E4</accession>
<keyword evidence="2" id="KW-1185">Reference proteome</keyword>
<sequence length="99" mass="11243">MTTESLFGRLAERNKTSTMDKNKGIYMTCTMNSTYITMQLESQVFVSNVDKAIYKSFAHKNRLLPRLTTSVSSLQHSCVCQHSASNQKPENFVLEMNKA</sequence>
<evidence type="ECO:0000313" key="2">
    <source>
        <dbReference type="Proteomes" id="UP000593562"/>
    </source>
</evidence>
<name>A0A7J7C5E4_TRIWF</name>
<protein>
    <submittedName>
        <fullName evidence="1">Uncharacterized protein</fullName>
    </submittedName>
</protein>
<dbReference type="InParanoid" id="A0A7J7C5E4"/>
<proteinExistence type="predicted"/>
<reference evidence="1 2" key="1">
    <citation type="journal article" date="2020" name="Nat. Commun.">
        <title>Genome of Tripterygium wilfordii and identification of cytochrome P450 involved in triptolide biosynthesis.</title>
        <authorList>
            <person name="Tu L."/>
            <person name="Su P."/>
            <person name="Zhang Z."/>
            <person name="Gao L."/>
            <person name="Wang J."/>
            <person name="Hu T."/>
            <person name="Zhou J."/>
            <person name="Zhang Y."/>
            <person name="Zhao Y."/>
            <person name="Liu Y."/>
            <person name="Song Y."/>
            <person name="Tong Y."/>
            <person name="Lu Y."/>
            <person name="Yang J."/>
            <person name="Xu C."/>
            <person name="Jia M."/>
            <person name="Peters R.J."/>
            <person name="Huang L."/>
            <person name="Gao W."/>
        </authorList>
    </citation>
    <scope>NUCLEOTIDE SEQUENCE [LARGE SCALE GENOMIC DNA]</scope>
    <source>
        <strain evidence="2">cv. XIE 37</strain>
        <tissue evidence="1">Leaf</tissue>
    </source>
</reference>
<comment type="caution">
    <text evidence="1">The sequence shown here is derived from an EMBL/GenBank/DDBJ whole genome shotgun (WGS) entry which is preliminary data.</text>
</comment>
<dbReference type="AlphaFoldDB" id="A0A7J7C5E4"/>
<gene>
    <name evidence="1" type="ORF">HS088_TW21G01518</name>
</gene>
<organism evidence="1 2">
    <name type="scientific">Tripterygium wilfordii</name>
    <name type="common">Thunder God vine</name>
    <dbReference type="NCBI Taxonomy" id="458696"/>
    <lineage>
        <taxon>Eukaryota</taxon>
        <taxon>Viridiplantae</taxon>
        <taxon>Streptophyta</taxon>
        <taxon>Embryophyta</taxon>
        <taxon>Tracheophyta</taxon>
        <taxon>Spermatophyta</taxon>
        <taxon>Magnoliopsida</taxon>
        <taxon>eudicotyledons</taxon>
        <taxon>Gunneridae</taxon>
        <taxon>Pentapetalae</taxon>
        <taxon>rosids</taxon>
        <taxon>fabids</taxon>
        <taxon>Celastrales</taxon>
        <taxon>Celastraceae</taxon>
        <taxon>Tripterygium</taxon>
    </lineage>
</organism>